<feature type="transmembrane region" description="Helical" evidence="7">
    <location>
        <begin position="133"/>
        <end position="156"/>
    </location>
</feature>
<dbReference type="PROSITE" id="PS50928">
    <property type="entry name" value="ABC_TM1"/>
    <property type="match status" value="1"/>
</dbReference>
<feature type="transmembrane region" description="Helical" evidence="7">
    <location>
        <begin position="168"/>
        <end position="187"/>
    </location>
</feature>
<dbReference type="GO" id="GO:0055085">
    <property type="term" value="P:transmembrane transport"/>
    <property type="evidence" value="ECO:0007669"/>
    <property type="project" value="InterPro"/>
</dbReference>
<evidence type="ECO:0000256" key="2">
    <source>
        <dbReference type="ARBA" id="ARBA00022448"/>
    </source>
</evidence>
<dbReference type="PATRIC" id="fig|307121.4.peg.2680"/>
<dbReference type="SUPFAM" id="SSF161098">
    <property type="entry name" value="MetI-like"/>
    <property type="match status" value="1"/>
</dbReference>
<dbReference type="PANTHER" id="PTHR43744">
    <property type="entry name" value="ABC TRANSPORTER PERMEASE PROTEIN MG189-RELATED-RELATED"/>
    <property type="match status" value="1"/>
</dbReference>
<evidence type="ECO:0000256" key="8">
    <source>
        <dbReference type="SAM" id="MobiDB-lite"/>
    </source>
</evidence>
<evidence type="ECO:0000256" key="6">
    <source>
        <dbReference type="ARBA" id="ARBA00023136"/>
    </source>
</evidence>
<dbReference type="STRING" id="307121.GA0070620_2617"/>
<keyword evidence="5 7" id="KW-1133">Transmembrane helix</keyword>
<dbReference type="PANTHER" id="PTHR43744:SF12">
    <property type="entry name" value="ABC TRANSPORTER PERMEASE PROTEIN MG189-RELATED"/>
    <property type="match status" value="1"/>
</dbReference>
<protein>
    <submittedName>
        <fullName evidence="10">Cellobiose ABC transporter membrane protein</fullName>
    </submittedName>
</protein>
<evidence type="ECO:0000256" key="7">
    <source>
        <dbReference type="RuleBase" id="RU363032"/>
    </source>
</evidence>
<comment type="subcellular location">
    <subcellularLocation>
        <location evidence="1 7">Cell membrane</location>
        <topology evidence="1 7">Multi-pass membrane protein</topology>
    </subcellularLocation>
</comment>
<keyword evidence="11" id="KW-1185">Reference proteome</keyword>
<evidence type="ECO:0000256" key="4">
    <source>
        <dbReference type="ARBA" id="ARBA00022692"/>
    </source>
</evidence>
<dbReference type="Pfam" id="PF00528">
    <property type="entry name" value="BPD_transp_1"/>
    <property type="match status" value="1"/>
</dbReference>
<evidence type="ECO:0000259" key="9">
    <source>
        <dbReference type="PROSITE" id="PS50928"/>
    </source>
</evidence>
<dbReference type="AlphaFoldDB" id="A0A1C3N3F4"/>
<name>A0A1C3N3F4_9ACTN</name>
<organism evidence="10 11">
    <name type="scientific">Micromonospora krabiensis</name>
    <dbReference type="NCBI Taxonomy" id="307121"/>
    <lineage>
        <taxon>Bacteria</taxon>
        <taxon>Bacillati</taxon>
        <taxon>Actinomycetota</taxon>
        <taxon>Actinomycetes</taxon>
        <taxon>Micromonosporales</taxon>
        <taxon>Micromonosporaceae</taxon>
        <taxon>Micromonospora</taxon>
    </lineage>
</organism>
<evidence type="ECO:0000256" key="5">
    <source>
        <dbReference type="ARBA" id="ARBA00022989"/>
    </source>
</evidence>
<evidence type="ECO:0000256" key="1">
    <source>
        <dbReference type="ARBA" id="ARBA00004651"/>
    </source>
</evidence>
<keyword evidence="4 7" id="KW-0812">Transmembrane</keyword>
<dbReference type="OrthoDB" id="2063054at2"/>
<keyword evidence="6 7" id="KW-0472">Membrane</keyword>
<reference evidence="11" key="1">
    <citation type="submission" date="2016-06" db="EMBL/GenBank/DDBJ databases">
        <authorList>
            <person name="Varghese N."/>
        </authorList>
    </citation>
    <scope>NUCLEOTIDE SEQUENCE [LARGE SCALE GENOMIC DNA]</scope>
    <source>
        <strain evidence="11">DSM 45344</strain>
    </source>
</reference>
<keyword evidence="2 7" id="KW-0813">Transport</keyword>
<dbReference type="Gene3D" id="1.10.3720.10">
    <property type="entry name" value="MetI-like"/>
    <property type="match status" value="1"/>
</dbReference>
<dbReference type="InterPro" id="IPR035906">
    <property type="entry name" value="MetI-like_sf"/>
</dbReference>
<dbReference type="Proteomes" id="UP000199393">
    <property type="component" value="Chromosome I"/>
</dbReference>
<evidence type="ECO:0000313" key="10">
    <source>
        <dbReference type="EMBL" id="SBV27110.1"/>
    </source>
</evidence>
<feature type="transmembrane region" description="Helical" evidence="7">
    <location>
        <begin position="39"/>
        <end position="60"/>
    </location>
</feature>
<evidence type="ECO:0000256" key="3">
    <source>
        <dbReference type="ARBA" id="ARBA00022475"/>
    </source>
</evidence>
<dbReference type="CDD" id="cd06261">
    <property type="entry name" value="TM_PBP2"/>
    <property type="match status" value="1"/>
</dbReference>
<keyword evidence="3" id="KW-1003">Cell membrane</keyword>
<dbReference type="EMBL" id="LT598496">
    <property type="protein sequence ID" value="SBV27110.1"/>
    <property type="molecule type" value="Genomic_DNA"/>
</dbReference>
<accession>A0A1C3N3F4</accession>
<feature type="transmembrane region" description="Helical" evidence="7">
    <location>
        <begin position="208"/>
        <end position="230"/>
    </location>
</feature>
<feature type="transmembrane region" description="Helical" evidence="7">
    <location>
        <begin position="266"/>
        <end position="287"/>
    </location>
</feature>
<evidence type="ECO:0000313" key="11">
    <source>
        <dbReference type="Proteomes" id="UP000199393"/>
    </source>
</evidence>
<comment type="similarity">
    <text evidence="7">Belongs to the binding-protein-dependent transport system permease family.</text>
</comment>
<dbReference type="GO" id="GO:0005886">
    <property type="term" value="C:plasma membrane"/>
    <property type="evidence" value="ECO:0007669"/>
    <property type="project" value="UniProtKB-SubCell"/>
</dbReference>
<feature type="region of interest" description="Disordered" evidence="8">
    <location>
        <begin position="1"/>
        <end position="29"/>
    </location>
</feature>
<proteinExistence type="inferred from homology"/>
<feature type="domain" description="ABC transmembrane type-1" evidence="9">
    <location>
        <begin position="97"/>
        <end position="287"/>
    </location>
</feature>
<dbReference type="InterPro" id="IPR000515">
    <property type="entry name" value="MetI-like"/>
</dbReference>
<sequence length="302" mass="33388">MSTTQALPRSVAPPPENRTRRRRRGTPGGRLWQASPLTYFALIIGCVLSIFPIVWSFIIASRDNSAVYEMPPTPGGMLFENIERMLANEDAAFLYGLVNSAVVSSIVTISVIFFSSLAGFAFAKLRFRGRNGLLLVIILTMMVPTQLGIIPLYLMMVELEWTGTLQAVIVPFLVQGFGVFMMRQYALSAISDELIEAARLDGCSTWRIYWNVVLPALRPAAAILGLLTFMQTWNEFLWPFIVLTPDTPTVQYSLKILSSGLYQTDYTALFAGTALATLPLLIVFVLFGRQIIGGIMEGAVKS</sequence>
<gene>
    <name evidence="10" type="ORF">GA0070620_2617</name>
</gene>
<feature type="transmembrane region" description="Helical" evidence="7">
    <location>
        <begin position="93"/>
        <end position="121"/>
    </location>
</feature>